<feature type="region of interest" description="Disordered" evidence="1">
    <location>
        <begin position="42"/>
        <end position="91"/>
    </location>
</feature>
<name>A0A8T0GS90_CERPU</name>
<dbReference type="EMBL" id="CM026430">
    <property type="protein sequence ID" value="KAG0561295.1"/>
    <property type="molecule type" value="Genomic_DNA"/>
</dbReference>
<feature type="non-terminal residue" evidence="2">
    <location>
        <position position="91"/>
    </location>
</feature>
<proteinExistence type="predicted"/>
<comment type="caution">
    <text evidence="2">The sequence shown here is derived from an EMBL/GenBank/DDBJ whole genome shotgun (WGS) entry which is preliminary data.</text>
</comment>
<keyword evidence="3" id="KW-1185">Reference proteome</keyword>
<dbReference type="AlphaFoldDB" id="A0A8T0GS90"/>
<feature type="compositionally biased region" description="Polar residues" evidence="1">
    <location>
        <begin position="59"/>
        <end position="91"/>
    </location>
</feature>
<sequence length="91" mass="9951">MGRLISVKTKEFIRHPLSHRKRSTEPPFAAASAVALAVQRRSRDARNLGDPSSMHKTICTRSTACDSPSKNFSSPSHPPHQASNKRTASIS</sequence>
<reference evidence="2" key="1">
    <citation type="submission" date="2020-06" db="EMBL/GenBank/DDBJ databases">
        <title>WGS assembly of Ceratodon purpureus strain R40.</title>
        <authorList>
            <person name="Carey S.B."/>
            <person name="Jenkins J."/>
            <person name="Shu S."/>
            <person name="Lovell J.T."/>
            <person name="Sreedasyam A."/>
            <person name="Maumus F."/>
            <person name="Tiley G.P."/>
            <person name="Fernandez-Pozo N."/>
            <person name="Barry K."/>
            <person name="Chen C."/>
            <person name="Wang M."/>
            <person name="Lipzen A."/>
            <person name="Daum C."/>
            <person name="Saski C.A."/>
            <person name="Payton A.C."/>
            <person name="Mcbreen J.C."/>
            <person name="Conrad R.E."/>
            <person name="Kollar L.M."/>
            <person name="Olsson S."/>
            <person name="Huttunen S."/>
            <person name="Landis J.B."/>
            <person name="Wickett N.J."/>
            <person name="Johnson M.G."/>
            <person name="Rensing S.A."/>
            <person name="Grimwood J."/>
            <person name="Schmutz J."/>
            <person name="Mcdaniel S.F."/>
        </authorList>
    </citation>
    <scope>NUCLEOTIDE SEQUENCE</scope>
    <source>
        <strain evidence="2">R40</strain>
    </source>
</reference>
<dbReference type="Proteomes" id="UP000822688">
    <property type="component" value="Chromosome 9"/>
</dbReference>
<gene>
    <name evidence="2" type="ORF">KC19_9G052700</name>
</gene>
<evidence type="ECO:0000256" key="1">
    <source>
        <dbReference type="SAM" id="MobiDB-lite"/>
    </source>
</evidence>
<organism evidence="2 3">
    <name type="scientific">Ceratodon purpureus</name>
    <name type="common">Fire moss</name>
    <name type="synonym">Dicranum purpureum</name>
    <dbReference type="NCBI Taxonomy" id="3225"/>
    <lineage>
        <taxon>Eukaryota</taxon>
        <taxon>Viridiplantae</taxon>
        <taxon>Streptophyta</taxon>
        <taxon>Embryophyta</taxon>
        <taxon>Bryophyta</taxon>
        <taxon>Bryophytina</taxon>
        <taxon>Bryopsida</taxon>
        <taxon>Dicranidae</taxon>
        <taxon>Pseudoditrichales</taxon>
        <taxon>Ditrichaceae</taxon>
        <taxon>Ceratodon</taxon>
    </lineage>
</organism>
<accession>A0A8T0GS90</accession>
<evidence type="ECO:0000313" key="3">
    <source>
        <dbReference type="Proteomes" id="UP000822688"/>
    </source>
</evidence>
<evidence type="ECO:0000313" key="2">
    <source>
        <dbReference type="EMBL" id="KAG0561295.1"/>
    </source>
</evidence>
<protein>
    <submittedName>
        <fullName evidence="2">Uncharacterized protein</fullName>
    </submittedName>
</protein>